<dbReference type="AlphaFoldDB" id="A0A392VEZ6"/>
<comment type="caution">
    <text evidence="1">The sequence shown here is derived from an EMBL/GenBank/DDBJ whole genome shotgun (WGS) entry which is preliminary data.</text>
</comment>
<dbReference type="Proteomes" id="UP000265520">
    <property type="component" value="Unassembled WGS sequence"/>
</dbReference>
<evidence type="ECO:0000313" key="1">
    <source>
        <dbReference type="EMBL" id="MCI86437.1"/>
    </source>
</evidence>
<evidence type="ECO:0000313" key="2">
    <source>
        <dbReference type="Proteomes" id="UP000265520"/>
    </source>
</evidence>
<keyword evidence="2" id="KW-1185">Reference proteome</keyword>
<protein>
    <submittedName>
        <fullName evidence="1">Uncharacterized protein</fullName>
    </submittedName>
</protein>
<name>A0A392VEZ6_9FABA</name>
<reference evidence="1 2" key="1">
    <citation type="journal article" date="2018" name="Front. Plant Sci.">
        <title>Red Clover (Trifolium pratense) and Zigzag Clover (T. medium) - A Picture of Genomic Similarities and Differences.</title>
        <authorList>
            <person name="Dluhosova J."/>
            <person name="Istvanek J."/>
            <person name="Nedelnik J."/>
            <person name="Repkova J."/>
        </authorList>
    </citation>
    <scope>NUCLEOTIDE SEQUENCE [LARGE SCALE GENOMIC DNA]</scope>
    <source>
        <strain evidence="2">cv. 10/8</strain>
        <tissue evidence="1">Leaf</tissue>
    </source>
</reference>
<dbReference type="EMBL" id="LXQA011140531">
    <property type="protein sequence ID" value="MCI86437.1"/>
    <property type="molecule type" value="Genomic_DNA"/>
</dbReference>
<organism evidence="1 2">
    <name type="scientific">Trifolium medium</name>
    <dbReference type="NCBI Taxonomy" id="97028"/>
    <lineage>
        <taxon>Eukaryota</taxon>
        <taxon>Viridiplantae</taxon>
        <taxon>Streptophyta</taxon>
        <taxon>Embryophyta</taxon>
        <taxon>Tracheophyta</taxon>
        <taxon>Spermatophyta</taxon>
        <taxon>Magnoliopsida</taxon>
        <taxon>eudicotyledons</taxon>
        <taxon>Gunneridae</taxon>
        <taxon>Pentapetalae</taxon>
        <taxon>rosids</taxon>
        <taxon>fabids</taxon>
        <taxon>Fabales</taxon>
        <taxon>Fabaceae</taxon>
        <taxon>Papilionoideae</taxon>
        <taxon>50 kb inversion clade</taxon>
        <taxon>NPAAA clade</taxon>
        <taxon>Hologalegina</taxon>
        <taxon>IRL clade</taxon>
        <taxon>Trifolieae</taxon>
        <taxon>Trifolium</taxon>
    </lineage>
</organism>
<feature type="non-terminal residue" evidence="1">
    <location>
        <position position="1"/>
    </location>
</feature>
<proteinExistence type="predicted"/>
<accession>A0A392VEZ6</accession>
<sequence>VTVTVVVVVEVEDLEILPEVAPPARQKTHGGYGGSCGEEG</sequence>